<dbReference type="Proteomes" id="UP001501116">
    <property type="component" value="Unassembled WGS sequence"/>
</dbReference>
<dbReference type="SUPFAM" id="SSF110296">
    <property type="entry name" value="Oligoxyloglucan reducing end-specific cellobiohydrolase"/>
    <property type="match status" value="1"/>
</dbReference>
<reference evidence="2 3" key="1">
    <citation type="journal article" date="2019" name="Int. J. Syst. Evol. Microbiol.">
        <title>The Global Catalogue of Microorganisms (GCM) 10K type strain sequencing project: providing services to taxonomists for standard genome sequencing and annotation.</title>
        <authorList>
            <consortium name="The Broad Institute Genomics Platform"/>
            <consortium name="The Broad Institute Genome Sequencing Center for Infectious Disease"/>
            <person name="Wu L."/>
            <person name="Ma J."/>
        </authorList>
    </citation>
    <scope>NUCLEOTIDE SEQUENCE [LARGE SCALE GENOMIC DNA]</scope>
    <source>
        <strain evidence="2 3">JCM 14545</strain>
    </source>
</reference>
<feature type="signal peptide" evidence="1">
    <location>
        <begin position="1"/>
        <end position="33"/>
    </location>
</feature>
<dbReference type="Gene3D" id="2.130.10.10">
    <property type="entry name" value="YVTN repeat-like/Quinoprotein amine dehydrogenase"/>
    <property type="match status" value="2"/>
</dbReference>
<dbReference type="PANTHER" id="PTHR47199">
    <property type="entry name" value="PHOTOSYSTEM II STABILITY/ASSEMBLY FACTOR HCF136, CHLOROPLASTIC"/>
    <property type="match status" value="1"/>
</dbReference>
<feature type="chain" id="PRO_5045752070" evidence="1">
    <location>
        <begin position="34"/>
        <end position="352"/>
    </location>
</feature>
<protein>
    <submittedName>
        <fullName evidence="2">Oxidoreductase</fullName>
    </submittedName>
</protein>
<organism evidence="2 3">
    <name type="scientific">Amycolatopsis minnesotensis</name>
    <dbReference type="NCBI Taxonomy" id="337894"/>
    <lineage>
        <taxon>Bacteria</taxon>
        <taxon>Bacillati</taxon>
        <taxon>Actinomycetota</taxon>
        <taxon>Actinomycetes</taxon>
        <taxon>Pseudonocardiales</taxon>
        <taxon>Pseudonocardiaceae</taxon>
        <taxon>Amycolatopsis</taxon>
    </lineage>
</organism>
<keyword evidence="3" id="KW-1185">Reference proteome</keyword>
<dbReference type="InterPro" id="IPR015943">
    <property type="entry name" value="WD40/YVTN_repeat-like_dom_sf"/>
</dbReference>
<comment type="caution">
    <text evidence="2">The sequence shown here is derived from an EMBL/GenBank/DDBJ whole genome shotgun (WGS) entry which is preliminary data.</text>
</comment>
<evidence type="ECO:0000256" key="1">
    <source>
        <dbReference type="SAM" id="SignalP"/>
    </source>
</evidence>
<dbReference type="EMBL" id="BAAANN010000001">
    <property type="protein sequence ID" value="GAA1938367.1"/>
    <property type="molecule type" value="Genomic_DNA"/>
</dbReference>
<evidence type="ECO:0000313" key="3">
    <source>
        <dbReference type="Proteomes" id="UP001501116"/>
    </source>
</evidence>
<dbReference type="CDD" id="cd15482">
    <property type="entry name" value="Sialidase_non-viral"/>
    <property type="match status" value="1"/>
</dbReference>
<name>A0ABN2PY71_9PSEU</name>
<dbReference type="PANTHER" id="PTHR47199:SF2">
    <property type="entry name" value="PHOTOSYSTEM II STABILITY_ASSEMBLY FACTOR HCF136, CHLOROPLASTIC"/>
    <property type="match status" value="1"/>
</dbReference>
<gene>
    <name evidence="2" type="ORF">GCM10009754_01740</name>
</gene>
<evidence type="ECO:0000313" key="2">
    <source>
        <dbReference type="EMBL" id="GAA1938367.1"/>
    </source>
</evidence>
<sequence>MFSMRIGSRFRRAAAVVLGSVTVLATMVVPAEAAGFAWTPTPTGSDARLRGLSAVSSQVAWASGSNGTILRTADGGAHWAQVAPPGTTELDFRDIEAFDAQHAVALSIGEGEASRIYRTADGGRTWAESFRTTDPKAFYDCVAFFDPWRGLVMGDPVDGKIQILATVDGGRHWQPMPKQLLPDAQPNEAGFAASGQCLTTRGPFDAWIGTGGGATSRVLHSSNGGLTWRAATTPIASSASAGVFATGFTDPRHGLAIGGDYAAPSNPAPALAVTRDGGRTWRPAADAPDGYRSGLAWRGRSTVIAVGPTGTDVSTDAGQHWRLVDGGSFDTVDCAHGACWAAGEKGRAARSA</sequence>
<keyword evidence="1" id="KW-0732">Signal</keyword>
<accession>A0ABN2PY71</accession>
<proteinExistence type="predicted"/>